<organism evidence="1 2">
    <name type="scientific">Streptomyces rhizosphaericus</name>
    <dbReference type="NCBI Taxonomy" id="114699"/>
    <lineage>
        <taxon>Bacteria</taxon>
        <taxon>Bacillati</taxon>
        <taxon>Actinomycetota</taxon>
        <taxon>Actinomycetes</taxon>
        <taxon>Kitasatosporales</taxon>
        <taxon>Streptomycetaceae</taxon>
        <taxon>Streptomyces</taxon>
        <taxon>Streptomyces violaceusniger group</taxon>
    </lineage>
</organism>
<keyword evidence="2" id="KW-1185">Reference proteome</keyword>
<accession>A0A6G4AKB2</accession>
<proteinExistence type="predicted"/>
<comment type="caution">
    <text evidence="1">The sequence shown here is derived from an EMBL/GenBank/DDBJ whole genome shotgun (WGS) entry which is preliminary data.</text>
</comment>
<gene>
    <name evidence="1" type="ORF">G4H13_25800</name>
</gene>
<sequence length="92" mass="9697">MTDTTTKARALYEARRTRIAIAGLEAVTVSTPRPSHGRVVVAAHRHALYVLCGEPAASPRKNGPVPVTTRSAVATIRVIEPVLASADPEGKS</sequence>
<reference evidence="1" key="1">
    <citation type="submission" date="2020-02" db="EMBL/GenBank/DDBJ databases">
        <title>A new Streptomyces sp. for controlling soil-borne diseases.</title>
        <authorList>
            <person name="Li X."/>
            <person name="Tian Y."/>
            <person name="Gao K."/>
        </authorList>
    </citation>
    <scope>NUCLEOTIDE SEQUENCE [LARGE SCALE GENOMIC DNA]</scope>
    <source>
        <strain evidence="1">0250</strain>
    </source>
</reference>
<evidence type="ECO:0000313" key="1">
    <source>
        <dbReference type="EMBL" id="NEW73688.1"/>
    </source>
</evidence>
<dbReference type="EMBL" id="JAAIKT010000034">
    <property type="protein sequence ID" value="NEW73688.1"/>
    <property type="molecule type" value="Genomic_DNA"/>
</dbReference>
<protein>
    <submittedName>
        <fullName evidence="1">Uncharacterized protein</fullName>
    </submittedName>
</protein>
<name>A0A6G4AKB2_9ACTN</name>
<dbReference type="AlphaFoldDB" id="A0A6G4AKB2"/>
<evidence type="ECO:0000313" key="2">
    <source>
        <dbReference type="Proteomes" id="UP000476310"/>
    </source>
</evidence>
<dbReference type="RefSeq" id="WP_164430874.1">
    <property type="nucleotide sequence ID" value="NZ_JAAIKT010000034.1"/>
</dbReference>
<dbReference type="Proteomes" id="UP000476310">
    <property type="component" value="Unassembled WGS sequence"/>
</dbReference>